<dbReference type="Gramene" id="rna-gnl|WGS:JABURB|Cocit.L5368.3">
    <property type="protein sequence ID" value="cds-KAF7852218.1"/>
    <property type="gene ID" value="gene-BT93_L5368"/>
</dbReference>
<organism evidence="3 4">
    <name type="scientific">Corymbia citriodora subsp. variegata</name>
    <dbReference type="NCBI Taxonomy" id="360336"/>
    <lineage>
        <taxon>Eukaryota</taxon>
        <taxon>Viridiplantae</taxon>
        <taxon>Streptophyta</taxon>
        <taxon>Embryophyta</taxon>
        <taxon>Tracheophyta</taxon>
        <taxon>Spermatophyta</taxon>
        <taxon>Magnoliopsida</taxon>
        <taxon>eudicotyledons</taxon>
        <taxon>Gunneridae</taxon>
        <taxon>Pentapetalae</taxon>
        <taxon>rosids</taxon>
        <taxon>malvids</taxon>
        <taxon>Myrtales</taxon>
        <taxon>Myrtaceae</taxon>
        <taxon>Myrtoideae</taxon>
        <taxon>Eucalypteae</taxon>
        <taxon>Corymbia</taxon>
    </lineage>
</organism>
<dbReference type="SUPFAM" id="SSF46565">
    <property type="entry name" value="Chaperone J-domain"/>
    <property type="match status" value="1"/>
</dbReference>
<evidence type="ECO:0000313" key="3">
    <source>
        <dbReference type="EMBL" id="KAF7852218.1"/>
    </source>
</evidence>
<keyword evidence="4" id="KW-1185">Reference proteome</keyword>
<sequence length="256" mass="28782">MRHEALLLLLPSSLSREHSILHRREEEEGGRRRRRAWRLSVRFPSLASIESQLPRPNSGLPSLLERRAMDHYKVLGLQRSATKEEIKEAFRKLAMKYHPDKHSGSPKAVRDDATLRFKRLSEAYEVLADDRKRADYNLRSSGGNYYYGRAGGTGASAGYGRGYGYHRGDYGRGNDYSYARASGEGVGGLSAKFEAALRFMTTRAFLLNVAFAGTLLGAAVVIDRGREALWKMQNSGKSFEEAMESIEKAKAQRDKM</sequence>
<dbReference type="PROSITE" id="PS50076">
    <property type="entry name" value="DNAJ_2"/>
    <property type="match status" value="1"/>
</dbReference>
<dbReference type="OrthoDB" id="442087at2759"/>
<dbReference type="FunFam" id="1.10.287.110:FF:000073">
    <property type="entry name" value="DnaJ domain protein"/>
    <property type="match status" value="1"/>
</dbReference>
<keyword evidence="1" id="KW-1133">Transmembrane helix</keyword>
<evidence type="ECO:0000313" key="4">
    <source>
        <dbReference type="Proteomes" id="UP000806378"/>
    </source>
</evidence>
<dbReference type="InterPro" id="IPR050817">
    <property type="entry name" value="DjlA_DnaK_co-chaperone"/>
</dbReference>
<dbReference type="SMART" id="SM00271">
    <property type="entry name" value="DnaJ"/>
    <property type="match status" value="1"/>
</dbReference>
<dbReference type="Gene3D" id="1.10.287.110">
    <property type="entry name" value="DnaJ domain"/>
    <property type="match status" value="1"/>
</dbReference>
<dbReference type="Gramene" id="rna-gnl|WGS:JABURB|Cocit.L5368.2">
    <property type="protein sequence ID" value="cds-KAF7852219.1"/>
    <property type="gene ID" value="gene-BT93_L5368"/>
</dbReference>
<reference evidence="3" key="1">
    <citation type="submission" date="2020-05" db="EMBL/GenBank/DDBJ databases">
        <title>WGS assembly of Corymbia citriodora subspecies variegata.</title>
        <authorList>
            <person name="Barry K."/>
            <person name="Hundley H."/>
            <person name="Shu S."/>
            <person name="Jenkins J."/>
            <person name="Grimwood J."/>
            <person name="Baten A."/>
        </authorList>
    </citation>
    <scope>NUCLEOTIDE SEQUENCE</scope>
    <source>
        <strain evidence="3">CV2-018</strain>
    </source>
</reference>
<dbReference type="PROSITE" id="PS00636">
    <property type="entry name" value="DNAJ_1"/>
    <property type="match status" value="1"/>
</dbReference>
<keyword evidence="1" id="KW-0472">Membrane</keyword>
<dbReference type="Gramene" id="rna-gnl|WGS:JABURB|Cocit.L5368.1">
    <property type="protein sequence ID" value="cds-KAF7852220.1"/>
    <property type="gene ID" value="gene-BT93_L5368"/>
</dbReference>
<dbReference type="CDD" id="cd06257">
    <property type="entry name" value="DnaJ"/>
    <property type="match status" value="1"/>
</dbReference>
<dbReference type="Proteomes" id="UP000806378">
    <property type="component" value="Unassembled WGS sequence"/>
</dbReference>
<proteinExistence type="predicted"/>
<dbReference type="InterPro" id="IPR018253">
    <property type="entry name" value="DnaJ_domain_CS"/>
</dbReference>
<dbReference type="AlphaFoldDB" id="A0A8T0CXA2"/>
<comment type="caution">
    <text evidence="3">The sequence shown here is derived from an EMBL/GenBank/DDBJ whole genome shotgun (WGS) entry which is preliminary data.</text>
</comment>
<dbReference type="InterPro" id="IPR036869">
    <property type="entry name" value="J_dom_sf"/>
</dbReference>
<dbReference type="EMBL" id="MU089518">
    <property type="protein sequence ID" value="KAF7852220.1"/>
    <property type="molecule type" value="Genomic_DNA"/>
</dbReference>
<dbReference type="PRINTS" id="PR00625">
    <property type="entry name" value="JDOMAIN"/>
</dbReference>
<dbReference type="PANTHER" id="PTHR24074">
    <property type="entry name" value="CO-CHAPERONE PROTEIN DJLA"/>
    <property type="match status" value="1"/>
</dbReference>
<evidence type="ECO:0000256" key="1">
    <source>
        <dbReference type="SAM" id="Phobius"/>
    </source>
</evidence>
<dbReference type="InterPro" id="IPR001623">
    <property type="entry name" value="DnaJ_domain"/>
</dbReference>
<evidence type="ECO:0000259" key="2">
    <source>
        <dbReference type="PROSITE" id="PS50076"/>
    </source>
</evidence>
<protein>
    <recommendedName>
        <fullName evidence="2">J domain-containing protein</fullName>
    </recommendedName>
</protein>
<gene>
    <name evidence="3" type="ORF">BT93_L5368</name>
</gene>
<keyword evidence="1" id="KW-0812">Transmembrane</keyword>
<name>A0A8T0CXA2_CORYI</name>
<dbReference type="EMBL" id="MU089518">
    <property type="protein sequence ID" value="KAF7852218.1"/>
    <property type="molecule type" value="Genomic_DNA"/>
</dbReference>
<accession>A0A8T0CXA2</accession>
<feature type="domain" description="J" evidence="2">
    <location>
        <begin position="70"/>
        <end position="140"/>
    </location>
</feature>
<dbReference type="Pfam" id="PF00226">
    <property type="entry name" value="DnaJ"/>
    <property type="match status" value="1"/>
</dbReference>
<feature type="transmembrane region" description="Helical" evidence="1">
    <location>
        <begin position="204"/>
        <end position="222"/>
    </location>
</feature>
<dbReference type="EMBL" id="MU089518">
    <property type="protein sequence ID" value="KAF7852219.1"/>
    <property type="molecule type" value="Genomic_DNA"/>
</dbReference>